<dbReference type="SUPFAM" id="SSF53187">
    <property type="entry name" value="Zn-dependent exopeptidases"/>
    <property type="match status" value="1"/>
</dbReference>
<dbReference type="FunFam" id="3.30.70.360:FF:000004">
    <property type="entry name" value="Peptidase M20 domain-containing protein 2"/>
    <property type="match status" value="1"/>
</dbReference>
<dbReference type="Gene3D" id="3.40.630.10">
    <property type="entry name" value="Zn peptidases"/>
    <property type="match status" value="1"/>
</dbReference>
<dbReference type="InterPro" id="IPR017439">
    <property type="entry name" value="Amidohydrolase"/>
</dbReference>
<dbReference type="GO" id="GO:0046657">
    <property type="term" value="P:folic acid catabolic process"/>
    <property type="evidence" value="ECO:0007669"/>
    <property type="project" value="TreeGrafter"/>
</dbReference>
<evidence type="ECO:0000313" key="3">
    <source>
        <dbReference type="EMBL" id="HIT99867.1"/>
    </source>
</evidence>
<dbReference type="NCBIfam" id="TIGR01891">
    <property type="entry name" value="amidohydrolases"/>
    <property type="match status" value="1"/>
</dbReference>
<dbReference type="GO" id="GO:0071713">
    <property type="term" value="F:para-aminobenzoyl-glutamate hydrolase activity"/>
    <property type="evidence" value="ECO:0007669"/>
    <property type="project" value="TreeGrafter"/>
</dbReference>
<dbReference type="Pfam" id="PF07687">
    <property type="entry name" value="M20_dimer"/>
    <property type="match status" value="1"/>
</dbReference>
<dbReference type="PANTHER" id="PTHR30575:SF0">
    <property type="entry name" value="XAA-ARG DIPEPTIDASE"/>
    <property type="match status" value="1"/>
</dbReference>
<dbReference type="CDD" id="cd05672">
    <property type="entry name" value="M20_ACY1L2-like"/>
    <property type="match status" value="1"/>
</dbReference>
<dbReference type="Gene3D" id="3.30.70.360">
    <property type="match status" value="1"/>
</dbReference>
<dbReference type="InterPro" id="IPR052030">
    <property type="entry name" value="Peptidase_M20/M20A_hydrolases"/>
</dbReference>
<dbReference type="InterPro" id="IPR036264">
    <property type="entry name" value="Bact_exopeptidase_dim_dom"/>
</dbReference>
<dbReference type="EMBL" id="DVLX01000081">
    <property type="protein sequence ID" value="HIT99867.1"/>
    <property type="molecule type" value="Genomic_DNA"/>
</dbReference>
<dbReference type="PANTHER" id="PTHR30575">
    <property type="entry name" value="PEPTIDASE M20"/>
    <property type="match status" value="1"/>
</dbReference>
<dbReference type="PIRSF" id="PIRSF037226">
    <property type="entry name" value="Amidohydrolase_ACY1L2_prd"/>
    <property type="match status" value="1"/>
</dbReference>
<evidence type="ECO:0000256" key="1">
    <source>
        <dbReference type="PIRNR" id="PIRNR037226"/>
    </source>
</evidence>
<dbReference type="InterPro" id="IPR002933">
    <property type="entry name" value="Peptidase_M20"/>
</dbReference>
<dbReference type="Pfam" id="PF01546">
    <property type="entry name" value="Peptidase_M20"/>
    <property type="match status" value="1"/>
</dbReference>
<dbReference type="GO" id="GO:0005737">
    <property type="term" value="C:cytoplasm"/>
    <property type="evidence" value="ECO:0007669"/>
    <property type="project" value="TreeGrafter"/>
</dbReference>
<protein>
    <recommendedName>
        <fullName evidence="1">Peptidase M20 domain-containing protein 2</fullName>
    </recommendedName>
</protein>
<dbReference type="AlphaFoldDB" id="A0A9D1HFB2"/>
<gene>
    <name evidence="3" type="ORF">IAD12_06405</name>
</gene>
<dbReference type="InterPro" id="IPR017144">
    <property type="entry name" value="Xaa-Arg_dipeptidase"/>
</dbReference>
<organism evidence="3 4">
    <name type="scientific">Candidatus Allocopromorpha excrementavium</name>
    <dbReference type="NCBI Taxonomy" id="2840741"/>
    <lineage>
        <taxon>Bacteria</taxon>
        <taxon>Bacillati</taxon>
        <taxon>Bacillota</taxon>
        <taxon>Clostridia</taxon>
        <taxon>Eubacteriales</taxon>
        <taxon>Eubacteriaceae</taxon>
        <taxon>Eubacteriaceae incertae sedis</taxon>
        <taxon>Candidatus Allocopromorpha</taxon>
    </lineage>
</organism>
<comment type="caution">
    <text evidence="3">The sequence shown here is derived from an EMBL/GenBank/DDBJ whole genome shotgun (WGS) entry which is preliminary data.</text>
</comment>
<reference evidence="3" key="1">
    <citation type="submission" date="2020-10" db="EMBL/GenBank/DDBJ databases">
        <authorList>
            <person name="Gilroy R."/>
        </authorList>
    </citation>
    <scope>NUCLEOTIDE SEQUENCE</scope>
    <source>
        <strain evidence="3">CHK176-22527</strain>
    </source>
</reference>
<dbReference type="Proteomes" id="UP000824159">
    <property type="component" value="Unassembled WGS sequence"/>
</dbReference>
<comment type="similarity">
    <text evidence="1">Belongs to the peptidase M20A family.</text>
</comment>
<evidence type="ECO:0000259" key="2">
    <source>
        <dbReference type="Pfam" id="PF07687"/>
    </source>
</evidence>
<sequence>MNKEDKKALAIKIEEELGKNFEEISDFIFKHPELGGEELESAGYLVDLMKKEGFDVKCPYGSEKTAFRAEKKNGNGPVVAVMAEYDALPGFGDNGEAAHACGHNWISAVAAGTAIVIGRMMEELNGTIVMMGTPAEETYGGKITMVEEGLFDDIDIAIEAHMEDRTDIMAPALAMDSLRFSFTGKAAHAAQYPYDGINALDAVRLTFAGIDAMRQQVASDIRIHGIVTNGGQAVNIIPEKAECDFYVRGRKRAYVNTITERVINCAKGAELMTGTKLEISRPDPSFDDIVTIPVLGELAAENMQRNGFGRVYRNWEATPGSTDVGNVSNYVPTLYTEIALDDGLLFKVHNKEALKYANSEHAYKKLHQMVKSFTGVIIDIFEKPEIVETAKSQLKEQKEMM</sequence>
<feature type="domain" description="Peptidase M20 dimerisation" evidence="2">
    <location>
        <begin position="178"/>
        <end position="251"/>
    </location>
</feature>
<proteinExistence type="inferred from homology"/>
<name>A0A9D1HFB2_9FIRM</name>
<reference evidence="3" key="2">
    <citation type="journal article" date="2021" name="PeerJ">
        <title>Extensive microbial diversity within the chicken gut microbiome revealed by metagenomics and culture.</title>
        <authorList>
            <person name="Gilroy R."/>
            <person name="Ravi A."/>
            <person name="Getino M."/>
            <person name="Pursley I."/>
            <person name="Horton D.L."/>
            <person name="Alikhan N.F."/>
            <person name="Baker D."/>
            <person name="Gharbi K."/>
            <person name="Hall N."/>
            <person name="Watson M."/>
            <person name="Adriaenssens E.M."/>
            <person name="Foster-Nyarko E."/>
            <person name="Jarju S."/>
            <person name="Secka A."/>
            <person name="Antonio M."/>
            <person name="Oren A."/>
            <person name="Chaudhuri R.R."/>
            <person name="La Ragione R."/>
            <person name="Hildebrand F."/>
            <person name="Pallen M.J."/>
        </authorList>
    </citation>
    <scope>NUCLEOTIDE SEQUENCE</scope>
    <source>
        <strain evidence="3">CHK176-22527</strain>
    </source>
</reference>
<dbReference type="SUPFAM" id="SSF55031">
    <property type="entry name" value="Bacterial exopeptidase dimerisation domain"/>
    <property type="match status" value="1"/>
</dbReference>
<dbReference type="GO" id="GO:0016805">
    <property type="term" value="F:dipeptidase activity"/>
    <property type="evidence" value="ECO:0007669"/>
    <property type="project" value="InterPro"/>
</dbReference>
<accession>A0A9D1HFB2</accession>
<dbReference type="InterPro" id="IPR011650">
    <property type="entry name" value="Peptidase_M20_dimer"/>
</dbReference>
<evidence type="ECO:0000313" key="4">
    <source>
        <dbReference type="Proteomes" id="UP000824159"/>
    </source>
</evidence>